<dbReference type="AlphaFoldDB" id="A0AAE7BI34"/>
<dbReference type="KEGG" id="adz:ADFLV_2219"/>
<protein>
    <submittedName>
        <fullName evidence="1">Uncharacterized protein</fullName>
    </submittedName>
</protein>
<keyword evidence="2" id="KW-1185">Reference proteome</keyword>
<evidence type="ECO:0000313" key="1">
    <source>
        <dbReference type="EMBL" id="QKF78227.1"/>
    </source>
</evidence>
<reference evidence="1 2" key="1">
    <citation type="submission" date="2020-05" db="EMBL/GenBank/DDBJ databases">
        <title>Complete genome sequencing of Campylobacter and Arcobacter type strains.</title>
        <authorList>
            <person name="Miller W.G."/>
            <person name="Yee E."/>
        </authorList>
    </citation>
    <scope>NUCLEOTIDE SEQUENCE [LARGE SCALE GENOMIC DNA]</scope>
    <source>
        <strain evidence="1 2">LMG 25694</strain>
    </source>
</reference>
<accession>A0AAE7BI34</accession>
<proteinExistence type="predicted"/>
<sequence>MGDKYMNKLLILVLLIGSLFADDKLGNLKNAANSLFTKDKWDIVKTKEISVYTLKNTKDESLMLTCDKEIALIGLLGSDNKSYTTDNITVSLNGKKSTIFPTMIYKNISSEEETHNFNYFLHELTDANNIFVKAENNMFMFTPKNSKDLINVFEDCYSKSSSEEKENIQTNNQVSESKDFWENGWHQGNSLYHISNKNNSRLEIACNFEGGSINLMDSEIGLGGVINVIFDGERKIITPTHISIDERTSSDDTAWSNFMYWLQNSKHFVIEAENGKKYTFEPVNSQKILEGIVESCTEYTM</sequence>
<name>A0AAE7BI34_9BACT</name>
<dbReference type="Proteomes" id="UP000503313">
    <property type="component" value="Chromosome"/>
</dbReference>
<organism evidence="1 2">
    <name type="scientific">Arcobacter defluvii</name>
    <dbReference type="NCBI Taxonomy" id="873191"/>
    <lineage>
        <taxon>Bacteria</taxon>
        <taxon>Pseudomonadati</taxon>
        <taxon>Campylobacterota</taxon>
        <taxon>Epsilonproteobacteria</taxon>
        <taxon>Campylobacterales</taxon>
        <taxon>Arcobacteraceae</taxon>
        <taxon>Arcobacter</taxon>
    </lineage>
</organism>
<gene>
    <name evidence="1" type="ORF">ADFLV_2219</name>
</gene>
<dbReference type="EMBL" id="CP053835">
    <property type="protein sequence ID" value="QKF78227.1"/>
    <property type="molecule type" value="Genomic_DNA"/>
</dbReference>
<evidence type="ECO:0000313" key="2">
    <source>
        <dbReference type="Proteomes" id="UP000503313"/>
    </source>
</evidence>